<keyword evidence="5" id="KW-1185">Reference proteome</keyword>
<evidence type="ECO:0000313" key="4">
    <source>
        <dbReference type="EMBL" id="NCD68824.1"/>
    </source>
</evidence>
<keyword evidence="1" id="KW-0808">Transferase</keyword>
<protein>
    <submittedName>
        <fullName evidence="4">GNAT family N-acetyltransferase</fullName>
    </submittedName>
</protein>
<evidence type="ECO:0000259" key="3">
    <source>
        <dbReference type="PROSITE" id="PS51186"/>
    </source>
</evidence>
<dbReference type="CDD" id="cd04301">
    <property type="entry name" value="NAT_SF"/>
    <property type="match status" value="1"/>
</dbReference>
<proteinExistence type="predicted"/>
<evidence type="ECO:0000256" key="1">
    <source>
        <dbReference type="ARBA" id="ARBA00022679"/>
    </source>
</evidence>
<dbReference type="RefSeq" id="WP_166584841.1">
    <property type="nucleotide sequence ID" value="NZ_WWEO01000039.1"/>
</dbReference>
<comment type="caution">
    <text evidence="4">The sequence shown here is derived from an EMBL/GenBank/DDBJ whole genome shotgun (WGS) entry which is preliminary data.</text>
</comment>
<dbReference type="Proteomes" id="UP000638732">
    <property type="component" value="Unassembled WGS sequence"/>
</dbReference>
<evidence type="ECO:0000256" key="2">
    <source>
        <dbReference type="ARBA" id="ARBA00023315"/>
    </source>
</evidence>
<dbReference type="Pfam" id="PF00583">
    <property type="entry name" value="Acetyltransf_1"/>
    <property type="match status" value="1"/>
</dbReference>
<dbReference type="PANTHER" id="PTHR43877:SF2">
    <property type="entry name" value="AMINOALKYLPHOSPHONATE N-ACETYLTRANSFERASE-RELATED"/>
    <property type="match status" value="1"/>
</dbReference>
<feature type="domain" description="N-acetyltransferase" evidence="3">
    <location>
        <begin position="4"/>
        <end position="155"/>
    </location>
</feature>
<name>A0A965ZD40_9SPHI</name>
<dbReference type="GO" id="GO:0016747">
    <property type="term" value="F:acyltransferase activity, transferring groups other than amino-acyl groups"/>
    <property type="evidence" value="ECO:0007669"/>
    <property type="project" value="InterPro"/>
</dbReference>
<accession>A0A965ZD40</accession>
<dbReference type="InterPro" id="IPR050832">
    <property type="entry name" value="Bact_Acetyltransf"/>
</dbReference>
<sequence>MDNLNIRQASLSDLDTLLTFQQGVVNAERPFDSTIKPGNIIYYDIAELINSADTGIFVAELEGEVIGCGYAQIRNAKVYLKHNQYIHLGFMYVLPDYRGQGVNSKIIDALGQWSLDRGITEIRLEVYAENASALKAYEKAGFSPHMLEMRMELKA</sequence>
<dbReference type="InterPro" id="IPR000182">
    <property type="entry name" value="GNAT_dom"/>
</dbReference>
<dbReference type="PANTHER" id="PTHR43877">
    <property type="entry name" value="AMINOALKYLPHOSPHONATE N-ACETYLTRANSFERASE-RELATED-RELATED"/>
    <property type="match status" value="1"/>
</dbReference>
<evidence type="ECO:0000313" key="5">
    <source>
        <dbReference type="Proteomes" id="UP000638732"/>
    </source>
</evidence>
<dbReference type="InterPro" id="IPR016181">
    <property type="entry name" value="Acyl_CoA_acyltransferase"/>
</dbReference>
<dbReference type="Gene3D" id="3.40.630.30">
    <property type="match status" value="1"/>
</dbReference>
<gene>
    <name evidence="4" type="ORF">GSY63_05600</name>
</gene>
<dbReference type="SUPFAM" id="SSF55729">
    <property type="entry name" value="Acyl-CoA N-acyltransferases (Nat)"/>
    <property type="match status" value="1"/>
</dbReference>
<dbReference type="PROSITE" id="PS51186">
    <property type="entry name" value="GNAT"/>
    <property type="match status" value="1"/>
</dbReference>
<keyword evidence="2" id="KW-0012">Acyltransferase</keyword>
<dbReference type="AlphaFoldDB" id="A0A965ZD40"/>
<reference evidence="4" key="1">
    <citation type="submission" date="2020-01" db="EMBL/GenBank/DDBJ databases">
        <authorList>
            <person name="Seo Y.L."/>
        </authorList>
    </citation>
    <scope>NUCLEOTIDE SEQUENCE</scope>
    <source>
        <strain evidence="4">R11</strain>
    </source>
</reference>
<dbReference type="EMBL" id="WWEO01000039">
    <property type="protein sequence ID" value="NCD68824.1"/>
    <property type="molecule type" value="Genomic_DNA"/>
</dbReference>
<organism evidence="4 5">
    <name type="scientific">Mucilaginibacter agri</name>
    <dbReference type="NCBI Taxonomy" id="2695265"/>
    <lineage>
        <taxon>Bacteria</taxon>
        <taxon>Pseudomonadati</taxon>
        <taxon>Bacteroidota</taxon>
        <taxon>Sphingobacteriia</taxon>
        <taxon>Sphingobacteriales</taxon>
        <taxon>Sphingobacteriaceae</taxon>
        <taxon>Mucilaginibacter</taxon>
    </lineage>
</organism>
<reference evidence="4" key="2">
    <citation type="submission" date="2020-10" db="EMBL/GenBank/DDBJ databases">
        <title>Mucilaginibacter sp. nov., isolated from soil.</title>
        <authorList>
            <person name="Jeon C.O."/>
        </authorList>
    </citation>
    <scope>NUCLEOTIDE SEQUENCE</scope>
    <source>
        <strain evidence="4">R11</strain>
    </source>
</reference>